<feature type="transmembrane region" description="Helical" evidence="2">
    <location>
        <begin position="14"/>
        <end position="34"/>
    </location>
</feature>
<evidence type="ECO:0000256" key="2">
    <source>
        <dbReference type="SAM" id="Phobius"/>
    </source>
</evidence>
<keyword evidence="2" id="KW-0472">Membrane</keyword>
<proteinExistence type="predicted"/>
<evidence type="ECO:0008006" key="5">
    <source>
        <dbReference type="Google" id="ProtNLM"/>
    </source>
</evidence>
<evidence type="ECO:0000313" key="3">
    <source>
        <dbReference type="EMBL" id="MCP2359696.1"/>
    </source>
</evidence>
<dbReference type="AlphaFoldDB" id="A0A9X2K7E1"/>
<dbReference type="InterPro" id="IPR021235">
    <property type="entry name" value="DUF2637"/>
</dbReference>
<protein>
    <recommendedName>
        <fullName evidence="5">DUF2637 domain-containing protein</fullName>
    </recommendedName>
</protein>
<reference evidence="3" key="1">
    <citation type="submission" date="2022-06" db="EMBL/GenBank/DDBJ databases">
        <title>Sequencing the genomes of 1000 actinobacteria strains.</title>
        <authorList>
            <person name="Klenk H.-P."/>
        </authorList>
    </citation>
    <scope>NUCLEOTIDE SEQUENCE</scope>
    <source>
        <strain evidence="3">DSM 46694</strain>
    </source>
</reference>
<feature type="region of interest" description="Disordered" evidence="1">
    <location>
        <begin position="235"/>
        <end position="319"/>
    </location>
</feature>
<dbReference type="Proteomes" id="UP001139648">
    <property type="component" value="Unassembled WGS sequence"/>
</dbReference>
<keyword evidence="2" id="KW-1133">Transmembrane helix</keyword>
<gene>
    <name evidence="3" type="ORF">HD597_006716</name>
</gene>
<comment type="caution">
    <text evidence="3">The sequence shown here is derived from an EMBL/GenBank/DDBJ whole genome shotgun (WGS) entry which is preliminary data.</text>
</comment>
<accession>A0A9X2K7E1</accession>
<feature type="transmembrane region" description="Helical" evidence="2">
    <location>
        <begin position="78"/>
        <end position="96"/>
    </location>
</feature>
<keyword evidence="2" id="KW-0812">Transmembrane</keyword>
<dbReference type="Pfam" id="PF10935">
    <property type="entry name" value="DUF2637"/>
    <property type="match status" value="1"/>
</dbReference>
<evidence type="ECO:0000313" key="4">
    <source>
        <dbReference type="Proteomes" id="UP001139648"/>
    </source>
</evidence>
<organism evidence="3 4">
    <name type="scientific">Nonomuraea thailandensis</name>
    <dbReference type="NCBI Taxonomy" id="1188745"/>
    <lineage>
        <taxon>Bacteria</taxon>
        <taxon>Bacillati</taxon>
        <taxon>Actinomycetota</taxon>
        <taxon>Actinomycetes</taxon>
        <taxon>Streptosporangiales</taxon>
        <taxon>Streptosporangiaceae</taxon>
        <taxon>Nonomuraea</taxon>
    </lineage>
</organism>
<feature type="region of interest" description="Disordered" evidence="1">
    <location>
        <begin position="368"/>
        <end position="421"/>
    </location>
</feature>
<feature type="transmembrane region" description="Helical" evidence="2">
    <location>
        <begin position="40"/>
        <end position="66"/>
    </location>
</feature>
<feature type="compositionally biased region" description="Low complexity" evidence="1">
    <location>
        <begin position="235"/>
        <end position="261"/>
    </location>
</feature>
<dbReference type="RefSeq" id="WP_253747112.1">
    <property type="nucleotide sequence ID" value="NZ_BAABKA010000035.1"/>
</dbReference>
<keyword evidence="4" id="KW-1185">Reference proteome</keyword>
<evidence type="ECO:0000256" key="1">
    <source>
        <dbReference type="SAM" id="MobiDB-lite"/>
    </source>
</evidence>
<name>A0A9X2K7E1_9ACTN</name>
<feature type="transmembrane region" description="Helical" evidence="2">
    <location>
        <begin position="102"/>
        <end position="123"/>
    </location>
</feature>
<dbReference type="EMBL" id="JAMZEB010000002">
    <property type="protein sequence ID" value="MCP2359696.1"/>
    <property type="molecule type" value="Genomic_DNA"/>
</dbReference>
<sequence>MTTPRTLTQAEHNAINAVTIAVGVLGVIGFVNSFKKVMDAAAPTFGGLAFTVPLGIDLGILAFSALDIVLARMEMRIMWLRLIPWALTGATVYLNIASEETLFGVVAHATLPLLWVIAVEVGAHVVRKRAKLSNPTRMDKIRISRWILAPLRTFGLWRRMVLWEIRSYSDALGRERDRVLAKTDLQDQHGRLWRWKATRRERALYRLGELAPVTQPRAIEAGTGVTSPAPVPAEVSDAASGTTAGTVGVTASGTTDGTTGARWRDVRVTGDGTKNGAVSRGNGVTPTVSPTPVSPPIKPAARRPNGTRQGTAAPPTDRELEQRITWLHNLAKGKPGMTVAELRDAVLDEYKVSPRTAYRYIEKAGLGDRDAADGTSGGTAGDTGDTPDDTGDTADGVTLDTTDNDVAHAADTPTDDGEGAN</sequence>